<feature type="transmembrane region" description="Helical" evidence="1">
    <location>
        <begin position="12"/>
        <end position="32"/>
    </location>
</feature>
<protein>
    <submittedName>
        <fullName evidence="2">Putative membrane protein</fullName>
    </submittedName>
</protein>
<dbReference type="Proteomes" id="UP000509414">
    <property type="component" value="Chromosome"/>
</dbReference>
<evidence type="ECO:0000313" key="3">
    <source>
        <dbReference type="Proteomes" id="UP000509414"/>
    </source>
</evidence>
<dbReference type="KEGG" id="cinf:CINF_0087"/>
<gene>
    <name evidence="2" type="ORF">CINF_0087</name>
</gene>
<accession>A0A7H9CEL6</accession>
<feature type="transmembrane region" description="Helical" evidence="1">
    <location>
        <begin position="72"/>
        <end position="91"/>
    </location>
</feature>
<dbReference type="RefSeq" id="WP_178695702.1">
    <property type="nucleotide sequence ID" value="NZ_CP049075.1"/>
</dbReference>
<feature type="transmembrane region" description="Helical" evidence="1">
    <location>
        <begin position="111"/>
        <end position="132"/>
    </location>
</feature>
<reference evidence="2 3" key="1">
    <citation type="submission" date="2020-02" db="EMBL/GenBank/DDBJ databases">
        <title>Complete genome sequence of the novel Campylobacter species Candidatus Campylobacter infans.</title>
        <authorList>
            <person name="Duim B."/>
            <person name="Zomer A."/>
            <person name="van der Graaf L."/>
            <person name="Wagenaar J."/>
        </authorList>
    </citation>
    <scope>NUCLEOTIDE SEQUENCE [LARGE SCALE GENOMIC DNA]</scope>
    <source>
        <strain evidence="2 3">19S00001</strain>
    </source>
</reference>
<feature type="transmembrane region" description="Helical" evidence="1">
    <location>
        <begin position="44"/>
        <end position="66"/>
    </location>
</feature>
<evidence type="ECO:0000256" key="1">
    <source>
        <dbReference type="SAM" id="Phobius"/>
    </source>
</evidence>
<dbReference type="EMBL" id="CP049075">
    <property type="protein sequence ID" value="QLI04640.1"/>
    <property type="molecule type" value="Genomic_DNA"/>
</dbReference>
<keyword evidence="1" id="KW-1133">Transmembrane helix</keyword>
<keyword evidence="1" id="KW-0472">Membrane</keyword>
<proteinExistence type="predicted"/>
<keyword evidence="1" id="KW-0812">Transmembrane</keyword>
<name>A0A7H9CEL6_9BACT</name>
<organism evidence="2 3">
    <name type="scientific">Candidatus Campylobacter infans</name>
    <dbReference type="NCBI Taxonomy" id="2561898"/>
    <lineage>
        <taxon>Bacteria</taxon>
        <taxon>Pseudomonadati</taxon>
        <taxon>Campylobacterota</taxon>
        <taxon>Epsilonproteobacteria</taxon>
        <taxon>Campylobacterales</taxon>
        <taxon>Campylobacteraceae</taxon>
        <taxon>Campylobacter</taxon>
    </lineage>
</organism>
<dbReference type="AlphaFoldDB" id="A0A7H9CEL6"/>
<keyword evidence="3" id="KW-1185">Reference proteome</keyword>
<evidence type="ECO:0000313" key="2">
    <source>
        <dbReference type="EMBL" id="QLI04640.1"/>
    </source>
</evidence>
<sequence length="134" mass="15375">MGQTYILSLDLHLFFVKLILIFMLAHLVLVWLKNKNFAYIKRLMFFLPAYYCVLACIVFSGFLNLALLHFSMNASIVAMLVASVVLIILGAKGFKKLKALRINNNIKNFRIFMSIKILLEMLVIIITTIISVKF</sequence>